<reference evidence="1" key="1">
    <citation type="submission" date="2018-02" db="EMBL/GenBank/DDBJ databases">
        <title>Rhizophora mucronata_Transcriptome.</title>
        <authorList>
            <person name="Meera S.P."/>
            <person name="Sreeshan A."/>
            <person name="Augustine A."/>
        </authorList>
    </citation>
    <scope>NUCLEOTIDE SEQUENCE</scope>
    <source>
        <tissue evidence="1">Leaf</tissue>
    </source>
</reference>
<accession>A0A2P2QFW7</accession>
<evidence type="ECO:0000313" key="1">
    <source>
        <dbReference type="EMBL" id="MBX65891.1"/>
    </source>
</evidence>
<dbReference type="EMBL" id="GGEC01085407">
    <property type="protein sequence ID" value="MBX65891.1"/>
    <property type="molecule type" value="Transcribed_RNA"/>
</dbReference>
<protein>
    <submittedName>
        <fullName evidence="1">Uncharacterized protein</fullName>
    </submittedName>
</protein>
<proteinExistence type="predicted"/>
<organism evidence="1">
    <name type="scientific">Rhizophora mucronata</name>
    <name type="common">Asiatic mangrove</name>
    <dbReference type="NCBI Taxonomy" id="61149"/>
    <lineage>
        <taxon>Eukaryota</taxon>
        <taxon>Viridiplantae</taxon>
        <taxon>Streptophyta</taxon>
        <taxon>Embryophyta</taxon>
        <taxon>Tracheophyta</taxon>
        <taxon>Spermatophyta</taxon>
        <taxon>Magnoliopsida</taxon>
        <taxon>eudicotyledons</taxon>
        <taxon>Gunneridae</taxon>
        <taxon>Pentapetalae</taxon>
        <taxon>rosids</taxon>
        <taxon>fabids</taxon>
        <taxon>Malpighiales</taxon>
        <taxon>Rhizophoraceae</taxon>
        <taxon>Rhizophora</taxon>
    </lineage>
</organism>
<sequence length="14" mass="1544">MESLPAAISKDRLL</sequence>
<name>A0A2P2QFW7_RHIMU</name>